<evidence type="ECO:0000259" key="2">
    <source>
        <dbReference type="Pfam" id="PF07853"/>
    </source>
</evidence>
<feature type="transmembrane region" description="Helical" evidence="1">
    <location>
        <begin position="143"/>
        <end position="161"/>
    </location>
</feature>
<dbReference type="InterPro" id="IPR012867">
    <property type="entry name" value="DUF1648"/>
</dbReference>
<organism evidence="3 4">
    <name type="scientific">Marinococcus halophilus</name>
    <dbReference type="NCBI Taxonomy" id="1371"/>
    <lineage>
        <taxon>Bacteria</taxon>
        <taxon>Bacillati</taxon>
        <taxon>Bacillota</taxon>
        <taxon>Bacilli</taxon>
        <taxon>Bacillales</taxon>
        <taxon>Bacillaceae</taxon>
        <taxon>Marinococcus</taxon>
    </lineage>
</organism>
<sequence>MELLNQHPEKARVSRPKFCVWLDAAGIILFFAGAVFFAFMYSTFPEEVPVHFSMNGEVNAYGNKAAIWLLLALTSVLWIFMSLLERVPHIHNYPRKIHEGNVRAQYRNSILLLNTVKNYMLVMFAGLNAAFVTSINGSGPPHLLIISLLAGIFVVMLPFLIRAFRLS</sequence>
<dbReference type="AlphaFoldDB" id="A0A510Y6C4"/>
<keyword evidence="1" id="KW-0812">Transmembrane</keyword>
<evidence type="ECO:0000256" key="1">
    <source>
        <dbReference type="SAM" id="Phobius"/>
    </source>
</evidence>
<gene>
    <name evidence="3" type="ORF">MHA01_11760</name>
</gene>
<feature type="transmembrane region" description="Helical" evidence="1">
    <location>
        <begin position="119"/>
        <end position="137"/>
    </location>
</feature>
<dbReference type="STRING" id="1371.GCA_900166605_02669"/>
<keyword evidence="4" id="KW-1185">Reference proteome</keyword>
<dbReference type="RefSeq" id="WP_079476371.1">
    <property type="nucleotide sequence ID" value="NZ_BJUN01000005.1"/>
</dbReference>
<comment type="caution">
    <text evidence="3">The sequence shown here is derived from an EMBL/GenBank/DDBJ whole genome shotgun (WGS) entry which is preliminary data.</text>
</comment>
<dbReference type="OrthoDB" id="9808690at2"/>
<evidence type="ECO:0000313" key="3">
    <source>
        <dbReference type="EMBL" id="GEK58271.1"/>
    </source>
</evidence>
<feature type="transmembrane region" description="Helical" evidence="1">
    <location>
        <begin position="65"/>
        <end position="84"/>
    </location>
</feature>
<keyword evidence="1" id="KW-1133">Transmembrane helix</keyword>
<name>A0A510Y6C4_MARHA</name>
<dbReference type="EMBL" id="BJUN01000005">
    <property type="protein sequence ID" value="GEK58271.1"/>
    <property type="molecule type" value="Genomic_DNA"/>
</dbReference>
<keyword evidence="1" id="KW-0472">Membrane</keyword>
<protein>
    <recommendedName>
        <fullName evidence="2">DUF1648 domain-containing protein</fullName>
    </recommendedName>
</protein>
<dbReference type="Proteomes" id="UP000321051">
    <property type="component" value="Unassembled WGS sequence"/>
</dbReference>
<accession>A0A510Y6C4</accession>
<proteinExistence type="predicted"/>
<evidence type="ECO:0000313" key="4">
    <source>
        <dbReference type="Proteomes" id="UP000321051"/>
    </source>
</evidence>
<feature type="domain" description="DUF1648" evidence="2">
    <location>
        <begin position="28"/>
        <end position="73"/>
    </location>
</feature>
<reference evidence="3 4" key="1">
    <citation type="submission" date="2019-07" db="EMBL/GenBank/DDBJ databases">
        <title>Whole genome shotgun sequence of Marinococcus halophilus NBRC 102359.</title>
        <authorList>
            <person name="Hosoyama A."/>
            <person name="Uohara A."/>
            <person name="Ohji S."/>
            <person name="Ichikawa N."/>
        </authorList>
    </citation>
    <scope>NUCLEOTIDE SEQUENCE [LARGE SCALE GENOMIC DNA]</scope>
    <source>
        <strain evidence="3 4">NBRC 102359</strain>
    </source>
</reference>
<dbReference type="Pfam" id="PF07853">
    <property type="entry name" value="DUF1648"/>
    <property type="match status" value="1"/>
</dbReference>
<feature type="transmembrane region" description="Helical" evidence="1">
    <location>
        <begin position="20"/>
        <end position="45"/>
    </location>
</feature>